<dbReference type="STRING" id="29845.A0A1V6RFW7"/>
<evidence type="ECO:0000313" key="3">
    <source>
        <dbReference type="Proteomes" id="UP000191518"/>
    </source>
</evidence>
<dbReference type="Proteomes" id="UP000191518">
    <property type="component" value="Unassembled WGS sequence"/>
</dbReference>
<dbReference type="SUPFAM" id="SSF54236">
    <property type="entry name" value="Ubiquitin-like"/>
    <property type="match status" value="1"/>
</dbReference>
<proteinExistence type="predicted"/>
<evidence type="ECO:0008006" key="4">
    <source>
        <dbReference type="Google" id="ProtNLM"/>
    </source>
</evidence>
<sequence>MRWIIDCSLSVLDKFQEILLLPGLAAHKGEVPIEKWIDERGRIRIWAANTGAHHTGDLSLDYRLKDVPVIKDQTVRILLRLEELLQTLEKALEEDWGEITQEEALRILEDQLDGDQNIADLKFNESEVSHIFKTIVETVTQLYQISMVISPLPDHDRLMETENLDYVLRAIQRVDGESILSKLPVTSTNDDIGTEQILLRCQGTQYPLPVPKISVTKGEVTVGVIRAMAAEKFGITDTNRIRLIFKGNLFKSDSQVLGQTCFEQSQEIMCIIPPAEGPSRGDDLGYDNKHSDEPLREPAPLSKTSYSGIKGGQAVWWRCCSCDNIVNPFLDVSRCPMCSHHRCGNCQHETMQV</sequence>
<organism evidence="2 3">
    <name type="scientific">Penicillium vulpinum</name>
    <dbReference type="NCBI Taxonomy" id="29845"/>
    <lineage>
        <taxon>Eukaryota</taxon>
        <taxon>Fungi</taxon>
        <taxon>Dikarya</taxon>
        <taxon>Ascomycota</taxon>
        <taxon>Pezizomycotina</taxon>
        <taxon>Eurotiomycetes</taxon>
        <taxon>Eurotiomycetidae</taxon>
        <taxon>Eurotiales</taxon>
        <taxon>Aspergillaceae</taxon>
        <taxon>Penicillium</taxon>
    </lineage>
</organism>
<gene>
    <name evidence="2" type="ORF">PENVUL_c047G08448</name>
</gene>
<comment type="caution">
    <text evidence="2">The sequence shown here is derived from an EMBL/GenBank/DDBJ whole genome shotgun (WGS) entry which is preliminary data.</text>
</comment>
<keyword evidence="3" id="KW-1185">Reference proteome</keyword>
<evidence type="ECO:0000256" key="1">
    <source>
        <dbReference type="SAM" id="MobiDB-lite"/>
    </source>
</evidence>
<dbReference type="EMBL" id="MDYP01000047">
    <property type="protein sequence ID" value="OQE00691.1"/>
    <property type="molecule type" value="Genomic_DNA"/>
</dbReference>
<reference evidence="3" key="1">
    <citation type="journal article" date="2017" name="Nat. Microbiol.">
        <title>Global analysis of biosynthetic gene clusters reveals vast potential of secondary metabolite production in Penicillium species.</title>
        <authorList>
            <person name="Nielsen J.C."/>
            <person name="Grijseels S."/>
            <person name="Prigent S."/>
            <person name="Ji B."/>
            <person name="Dainat J."/>
            <person name="Nielsen K.F."/>
            <person name="Frisvad J.C."/>
            <person name="Workman M."/>
            <person name="Nielsen J."/>
        </authorList>
    </citation>
    <scope>NUCLEOTIDE SEQUENCE [LARGE SCALE GENOMIC DNA]</scope>
    <source>
        <strain evidence="3">IBT 29486</strain>
    </source>
</reference>
<feature type="region of interest" description="Disordered" evidence="1">
    <location>
        <begin position="281"/>
        <end position="302"/>
    </location>
</feature>
<accession>A0A1V6RFW7</accession>
<dbReference type="AlphaFoldDB" id="A0A1V6RFW7"/>
<evidence type="ECO:0000313" key="2">
    <source>
        <dbReference type="EMBL" id="OQE00691.1"/>
    </source>
</evidence>
<name>A0A1V6RFW7_9EURO</name>
<dbReference type="InterPro" id="IPR029071">
    <property type="entry name" value="Ubiquitin-like_domsf"/>
</dbReference>
<protein>
    <recommendedName>
        <fullName evidence="4">Ubiquitin-like domain-containing protein</fullName>
    </recommendedName>
</protein>
<feature type="compositionally biased region" description="Basic and acidic residues" evidence="1">
    <location>
        <begin position="281"/>
        <end position="296"/>
    </location>
</feature>